<feature type="transmembrane region" description="Helical" evidence="2">
    <location>
        <begin position="72"/>
        <end position="92"/>
    </location>
</feature>
<name>A0ABM5RA01_STRLI</name>
<dbReference type="Proteomes" id="UP000028682">
    <property type="component" value="Chromosome"/>
</dbReference>
<sequence>MPSRTQSPTGSQGRVGVGPQGVLRVAPRNRHERGSVFRTESGSGREGGDIMSKNAKVAAGGVAAGLILLIWLPWWAALLIVLGVPAAAYLTLDPSQRRRLRRVSRKEIGR</sequence>
<proteinExistence type="predicted"/>
<keyword evidence="2" id="KW-0812">Transmembrane</keyword>
<feature type="compositionally biased region" description="Polar residues" evidence="1">
    <location>
        <begin position="1"/>
        <end position="12"/>
    </location>
</feature>
<feature type="region of interest" description="Disordered" evidence="1">
    <location>
        <begin position="1"/>
        <end position="50"/>
    </location>
</feature>
<keyword evidence="4" id="KW-1185">Reference proteome</keyword>
<accession>A0ABM5RA01</accession>
<reference evidence="4" key="1">
    <citation type="submission" date="2014-08" db="EMBL/GenBank/DDBJ databases">
        <title>Complete genome sequence of Streptomyces lividans TK24.</title>
        <authorList>
            <consortium name="StrepSynth"/>
            <person name="Ruckert C."/>
            <person name="Fridjonson O.H."/>
            <person name="Lambert C."/>
            <person name="van Wezel G.P."/>
            <person name="Bernaerts K."/>
            <person name="Anne J."/>
            <person name="Economou A."/>
            <person name="Kalinowski J."/>
        </authorList>
    </citation>
    <scope>NUCLEOTIDE SEQUENCE [LARGE SCALE GENOMIC DNA]</scope>
    <source>
        <strain evidence="4">TK24</strain>
    </source>
</reference>
<organism evidence="3 4">
    <name type="scientific">Streptomyces lividans TK24</name>
    <dbReference type="NCBI Taxonomy" id="457428"/>
    <lineage>
        <taxon>Bacteria</taxon>
        <taxon>Bacillati</taxon>
        <taxon>Actinomycetota</taxon>
        <taxon>Actinomycetes</taxon>
        <taxon>Kitasatosporales</taxon>
        <taxon>Streptomycetaceae</taxon>
        <taxon>Streptomyces</taxon>
    </lineage>
</organism>
<keyword evidence="2" id="KW-0472">Membrane</keyword>
<evidence type="ECO:0000256" key="2">
    <source>
        <dbReference type="SAM" id="Phobius"/>
    </source>
</evidence>
<evidence type="ECO:0000313" key="3">
    <source>
        <dbReference type="EMBL" id="AIJ17281.2"/>
    </source>
</evidence>
<dbReference type="EMBL" id="CP009124">
    <property type="protein sequence ID" value="AIJ17281.2"/>
    <property type="molecule type" value="Genomic_DNA"/>
</dbReference>
<evidence type="ECO:0000256" key="1">
    <source>
        <dbReference type="SAM" id="MobiDB-lite"/>
    </source>
</evidence>
<gene>
    <name evidence="3" type="ORF">SLIV_31970</name>
</gene>
<protein>
    <recommendedName>
        <fullName evidence="5">Integral membrane protein</fullName>
    </recommendedName>
</protein>
<evidence type="ECO:0008006" key="5">
    <source>
        <dbReference type="Google" id="ProtNLM"/>
    </source>
</evidence>
<keyword evidence="2" id="KW-1133">Transmembrane helix</keyword>
<evidence type="ECO:0000313" key="4">
    <source>
        <dbReference type="Proteomes" id="UP000028682"/>
    </source>
</evidence>